<gene>
    <name evidence="1" type="ORF">EYS09_21450</name>
</gene>
<dbReference type="EMBL" id="SIXH01000202">
    <property type="protein sequence ID" value="TBO57680.1"/>
    <property type="molecule type" value="Genomic_DNA"/>
</dbReference>
<keyword evidence="2" id="KW-1185">Reference proteome</keyword>
<dbReference type="AlphaFoldDB" id="A0A4Q9HU16"/>
<accession>A0A4Q9HU16</accession>
<evidence type="ECO:0000313" key="2">
    <source>
        <dbReference type="Proteomes" id="UP000292452"/>
    </source>
</evidence>
<organism evidence="1 2">
    <name type="scientific">Streptomyces kasugaensis</name>
    <dbReference type="NCBI Taxonomy" id="1946"/>
    <lineage>
        <taxon>Bacteria</taxon>
        <taxon>Bacillati</taxon>
        <taxon>Actinomycetota</taxon>
        <taxon>Actinomycetes</taxon>
        <taxon>Kitasatosporales</taxon>
        <taxon>Streptomycetaceae</taxon>
        <taxon>Streptomyces</taxon>
    </lineage>
</organism>
<dbReference type="Proteomes" id="UP000292452">
    <property type="component" value="Unassembled WGS sequence"/>
</dbReference>
<comment type="caution">
    <text evidence="1">The sequence shown here is derived from an EMBL/GenBank/DDBJ whole genome shotgun (WGS) entry which is preliminary data.</text>
</comment>
<sequence>MSNSSYRDRWIECTPDAVRIRGYYFPWGTKTVPYRSIRAIRQVTMGPANGQARLWGTANPRYWASLDPGRAGKDTALVLDLGKFVRPFITPDDPAAVAALICDRADLVLSR</sequence>
<reference evidence="1 2" key="1">
    <citation type="submission" date="2019-02" db="EMBL/GenBank/DDBJ databases">
        <title>Draft Genome Sequence of Streptomyces sp. AM-2504, identified by 16S rRNA comparative analysis as a Streptomyces Kasugaensis strain.</title>
        <authorList>
            <person name="Napolioni V."/>
            <person name="Giuliodori A.M."/>
            <person name="Spurio R."/>
            <person name="Fabbretti A."/>
        </authorList>
    </citation>
    <scope>NUCLEOTIDE SEQUENCE [LARGE SCALE GENOMIC DNA]</scope>
    <source>
        <strain evidence="1 2">AM-2504</strain>
    </source>
</reference>
<proteinExistence type="predicted"/>
<protein>
    <submittedName>
        <fullName evidence="1">Uncharacterized protein</fullName>
    </submittedName>
</protein>
<name>A0A4Q9HU16_STRKA</name>
<evidence type="ECO:0000313" key="1">
    <source>
        <dbReference type="EMBL" id="TBO57680.1"/>
    </source>
</evidence>
<dbReference type="RefSeq" id="WP_131124445.1">
    <property type="nucleotide sequence ID" value="NZ_SIXH01000202.1"/>
</dbReference>